<feature type="domain" description="SARAH" evidence="5">
    <location>
        <begin position="277"/>
        <end position="324"/>
    </location>
</feature>
<feature type="compositionally biased region" description="Basic and acidic residues" evidence="3">
    <location>
        <begin position="1"/>
        <end position="10"/>
    </location>
</feature>
<evidence type="ECO:0000259" key="4">
    <source>
        <dbReference type="PROSITE" id="PS50020"/>
    </source>
</evidence>
<dbReference type="RefSeq" id="XP_038074608.1">
    <property type="nucleotide sequence ID" value="XM_038218680.1"/>
</dbReference>
<reference evidence="6" key="1">
    <citation type="submission" date="2022-11" db="UniProtKB">
        <authorList>
            <consortium name="EnsemblMetazoa"/>
        </authorList>
    </citation>
    <scope>IDENTIFICATION</scope>
</reference>
<feature type="compositionally biased region" description="Polar residues" evidence="3">
    <location>
        <begin position="51"/>
        <end position="85"/>
    </location>
</feature>
<dbReference type="GO" id="GO:0035329">
    <property type="term" value="P:hippo signaling"/>
    <property type="evidence" value="ECO:0007669"/>
    <property type="project" value="InterPro"/>
</dbReference>
<dbReference type="PANTHER" id="PTHR47522:SF2">
    <property type="entry name" value="PROTEIN SALVADOR HOMOLOG 1"/>
    <property type="match status" value="1"/>
</dbReference>
<dbReference type="PROSITE" id="PS50951">
    <property type="entry name" value="SARAH"/>
    <property type="match status" value="1"/>
</dbReference>
<dbReference type="OrthoDB" id="5339429at2759"/>
<dbReference type="EnsemblMetazoa" id="XM_038218680.1">
    <property type="protein sequence ID" value="XP_038074608.1"/>
    <property type="gene ID" value="LOC119742582"/>
</dbReference>
<evidence type="ECO:0000313" key="7">
    <source>
        <dbReference type="Proteomes" id="UP000887568"/>
    </source>
</evidence>
<feature type="region of interest" description="Disordered" evidence="3">
    <location>
        <begin position="1"/>
        <end position="91"/>
    </location>
</feature>
<dbReference type="GO" id="GO:0006915">
    <property type="term" value="P:apoptotic process"/>
    <property type="evidence" value="ECO:0007669"/>
    <property type="project" value="InterPro"/>
</dbReference>
<evidence type="ECO:0000256" key="2">
    <source>
        <dbReference type="ARBA" id="ARBA00022737"/>
    </source>
</evidence>
<dbReference type="InterPro" id="IPR001202">
    <property type="entry name" value="WW_dom"/>
</dbReference>
<sequence>MLLSRKKDSSKPLTSEGIAGKYTKRESSPILQSYISPVVRHGPAKSRRRTPPSSAQHPSTAHEAQSVSAGRYSRSPNASVQSLASTGAEPGVSAYSSRYTPSLAAQPSRGQYVQDMVPVSSSIGNLRHPPPPGGNLALPLPPGWTVDQTMRGRIFFIDHNTQTTHWSHPMEKEGLPAGWEKVESPEHGVYYINHISKMAQYHHPSARNMPRYEPPPPAPKQLPIAYPHRGAGGHPHAPGTEHSGGQHVWVPPNPYLYTEIPKWLDVYYKASSEHDHKLKWDLFRLQELDAYQGMLSRLYKKDLEDVVMDYEAYRQALLREMERRLLYSKQMQQQALQQQNKETKV</sequence>
<dbReference type="SUPFAM" id="SSF51045">
    <property type="entry name" value="WW domain"/>
    <property type="match status" value="2"/>
</dbReference>
<dbReference type="RefSeq" id="XP_038074609.1">
    <property type="nucleotide sequence ID" value="XM_038218681.1"/>
</dbReference>
<dbReference type="OMA" id="AARYYYP"/>
<keyword evidence="2" id="KW-0677">Repeat</keyword>
<dbReference type="InterPro" id="IPR030030">
    <property type="entry name" value="Sav"/>
</dbReference>
<protein>
    <recommendedName>
        <fullName evidence="8">Protein salvador homolog 1</fullName>
    </recommendedName>
</protein>
<accession>A0A914BEE8</accession>
<evidence type="ECO:0000259" key="5">
    <source>
        <dbReference type="PROSITE" id="PS50951"/>
    </source>
</evidence>
<dbReference type="GO" id="GO:0060090">
    <property type="term" value="F:molecular adaptor activity"/>
    <property type="evidence" value="ECO:0007669"/>
    <property type="project" value="InterPro"/>
</dbReference>
<name>A0A914BEE8_PATMI</name>
<dbReference type="CDD" id="cd21433">
    <property type="entry name" value="SARAH_Sav"/>
    <property type="match status" value="1"/>
</dbReference>
<dbReference type="PROSITE" id="PS50020">
    <property type="entry name" value="WW_DOMAIN_2"/>
    <property type="match status" value="2"/>
</dbReference>
<dbReference type="Proteomes" id="UP000887568">
    <property type="component" value="Unplaced"/>
</dbReference>
<dbReference type="CTD" id="60485"/>
<evidence type="ECO:0000256" key="1">
    <source>
        <dbReference type="ARBA" id="ARBA00022553"/>
    </source>
</evidence>
<dbReference type="InterPro" id="IPR036020">
    <property type="entry name" value="WW_dom_sf"/>
</dbReference>
<dbReference type="GO" id="GO:0043065">
    <property type="term" value="P:positive regulation of apoptotic process"/>
    <property type="evidence" value="ECO:0007669"/>
    <property type="project" value="TreeGrafter"/>
</dbReference>
<dbReference type="Pfam" id="PF00397">
    <property type="entry name" value="WW"/>
    <property type="match status" value="1"/>
</dbReference>
<dbReference type="GeneID" id="119742582"/>
<keyword evidence="7" id="KW-1185">Reference proteome</keyword>
<dbReference type="GO" id="GO:0005829">
    <property type="term" value="C:cytosol"/>
    <property type="evidence" value="ECO:0007669"/>
    <property type="project" value="TreeGrafter"/>
</dbReference>
<keyword evidence="1" id="KW-0597">Phosphoprotein</keyword>
<proteinExistence type="predicted"/>
<evidence type="ECO:0008006" key="8">
    <source>
        <dbReference type="Google" id="ProtNLM"/>
    </source>
</evidence>
<dbReference type="AlphaFoldDB" id="A0A914BEE8"/>
<dbReference type="SMART" id="SM00456">
    <property type="entry name" value="WW"/>
    <property type="match status" value="2"/>
</dbReference>
<dbReference type="InterPro" id="IPR011524">
    <property type="entry name" value="SARAH_dom"/>
</dbReference>
<feature type="domain" description="WW" evidence="4">
    <location>
        <begin position="173"/>
        <end position="206"/>
    </location>
</feature>
<organism evidence="6 7">
    <name type="scientific">Patiria miniata</name>
    <name type="common">Bat star</name>
    <name type="synonym">Asterina miniata</name>
    <dbReference type="NCBI Taxonomy" id="46514"/>
    <lineage>
        <taxon>Eukaryota</taxon>
        <taxon>Metazoa</taxon>
        <taxon>Echinodermata</taxon>
        <taxon>Eleutherozoa</taxon>
        <taxon>Asterozoa</taxon>
        <taxon>Asteroidea</taxon>
        <taxon>Valvatacea</taxon>
        <taxon>Valvatida</taxon>
        <taxon>Asterinidae</taxon>
        <taxon>Patiria</taxon>
    </lineage>
</organism>
<dbReference type="FunFam" id="2.20.70.10:FF:000035">
    <property type="entry name" value="Salvador homolog 1 (Drosophila)"/>
    <property type="match status" value="1"/>
</dbReference>
<evidence type="ECO:0000256" key="3">
    <source>
        <dbReference type="SAM" id="MobiDB-lite"/>
    </source>
</evidence>
<dbReference type="EnsemblMetazoa" id="XM_038218681.1">
    <property type="protein sequence ID" value="XP_038074609.1"/>
    <property type="gene ID" value="LOC119742582"/>
</dbReference>
<dbReference type="GO" id="GO:0008285">
    <property type="term" value="P:negative regulation of cell population proliferation"/>
    <property type="evidence" value="ECO:0007669"/>
    <property type="project" value="TreeGrafter"/>
</dbReference>
<evidence type="ECO:0000313" key="6">
    <source>
        <dbReference type="EnsemblMetazoa" id="XP_038074608.1"/>
    </source>
</evidence>
<feature type="domain" description="WW" evidence="4">
    <location>
        <begin position="138"/>
        <end position="171"/>
    </location>
</feature>
<dbReference type="Gene3D" id="2.20.70.10">
    <property type="match status" value="2"/>
</dbReference>
<dbReference type="CDD" id="cd00201">
    <property type="entry name" value="WW"/>
    <property type="match status" value="2"/>
</dbReference>
<dbReference type="PANTHER" id="PTHR47522">
    <property type="entry name" value="SALVADOR FAMILY WW DOMAIN-CONTAINING PROTEIN 1"/>
    <property type="match status" value="1"/>
</dbReference>